<gene>
    <name evidence="16" type="ORF">SHALO_2466</name>
</gene>
<dbReference type="RefSeq" id="WP_069478785.1">
    <property type="nucleotide sequence ID" value="NZ_CP017111.1"/>
</dbReference>
<dbReference type="CDD" id="cd00088">
    <property type="entry name" value="HPT"/>
    <property type="match status" value="1"/>
</dbReference>
<keyword evidence="7" id="KW-0547">Nucleotide-binding</keyword>
<feature type="domain" description="Histidine kinase" evidence="13">
    <location>
        <begin position="332"/>
        <end position="541"/>
    </location>
</feature>
<evidence type="ECO:0000313" key="16">
    <source>
        <dbReference type="EMBL" id="AOO66226.1"/>
    </source>
</evidence>
<dbReference type="InterPro" id="IPR004358">
    <property type="entry name" value="Sig_transdc_His_kin-like_C"/>
</dbReference>
<evidence type="ECO:0000256" key="9">
    <source>
        <dbReference type="ARBA" id="ARBA00022840"/>
    </source>
</evidence>
<dbReference type="Pfam" id="PF02518">
    <property type="entry name" value="HATPase_c"/>
    <property type="match status" value="1"/>
</dbReference>
<dbReference type="InterPro" id="IPR003594">
    <property type="entry name" value="HATPase_dom"/>
</dbReference>
<name>A0A1D7TMJ8_9BACT</name>
<keyword evidence="9" id="KW-0067">ATP-binding</keyword>
<dbReference type="Gene3D" id="1.20.120.160">
    <property type="entry name" value="HPT domain"/>
    <property type="match status" value="1"/>
</dbReference>
<dbReference type="Gene3D" id="2.30.30.40">
    <property type="entry name" value="SH3 Domains"/>
    <property type="match status" value="1"/>
</dbReference>
<dbReference type="PRINTS" id="PR00344">
    <property type="entry name" value="BCTRLSENSOR"/>
</dbReference>
<dbReference type="SUPFAM" id="SSF47384">
    <property type="entry name" value="Homodimeric domain of signal transducing histidine kinase"/>
    <property type="match status" value="1"/>
</dbReference>
<sequence>MSREKLRQIFIEEANEIIEKMDVDIINYEESPNDKALLNEIFRGVHTLKGSANAFNFARLGEFVHHFEDVLDYFRNSDVTPSSVDVDLFLESVNVIKETLLCEVDESEKLPVEYTPCLAKIQQILLHVNDIKAPEESSNNDLSLEFGNDAFFQVPSAVSEDFLVELRPNETLFKIILRFDEDIYLRGFDHFLYFKNLLHVGRILASFWRVPEYSAEELFDVERNAIQEVTLYLASEKEAESIADIFAFLEENEYVVEEIHAKAVAPQSVEASKSVVLPEEKEEIKRSTVVSKNFLKIDALKLDELFDSIGELVIAQNYLGENTKIKAIADAEVTKTIENLSKITRLIQNRVMSLRMIPIRDTFDKMKRVVRDSSKKVNKPIHLMLEGEETEIDKTMVEALSDPLVHIIRNAIDHGIESSVEERLKAGKSEEGMVNLRAYHRGGTIIIEVKDDGRGINKAKVYHKALERGLVSKDEELSDAQIYALIMQPGFSTADVISDISGRGVGLDVVKTAIEVVRGKVDISSEEGKGTTFSIVLPLTLAIIDGMIVRSNEKIFIIPTLCITESFRPKETSVHSAGGKEEFVQLRSELLPIVRLSRVLELDDGMPNPWECTLVCIENARGKFALLVDELVGRQQVVIKTLGGFLAKTEGVSGGAVMGNGEIALILNVEELY</sequence>
<dbReference type="GO" id="GO:0005737">
    <property type="term" value="C:cytoplasm"/>
    <property type="evidence" value="ECO:0007669"/>
    <property type="project" value="InterPro"/>
</dbReference>
<dbReference type="PATRIC" id="fig|1193502.14.peg.2500"/>
<dbReference type="SMART" id="SM01231">
    <property type="entry name" value="H-kinase_dim"/>
    <property type="match status" value="1"/>
</dbReference>
<dbReference type="InterPro" id="IPR008207">
    <property type="entry name" value="Sig_transdc_His_kin_Hpt_dom"/>
</dbReference>
<evidence type="ECO:0000256" key="7">
    <source>
        <dbReference type="ARBA" id="ARBA00022741"/>
    </source>
</evidence>
<evidence type="ECO:0000256" key="11">
    <source>
        <dbReference type="ARBA" id="ARBA00035100"/>
    </source>
</evidence>
<comment type="function">
    <text evidence="11">Involved in the transmission of sensory signals from the chemoreceptors to the flagellar motors. CheA is autophosphorylated; it can transfer its phosphate group to either CheB or CheY.</text>
</comment>
<keyword evidence="6" id="KW-0808">Transferase</keyword>
<dbReference type="Pfam" id="PF01584">
    <property type="entry name" value="CheW"/>
    <property type="match status" value="1"/>
</dbReference>
<dbReference type="AlphaFoldDB" id="A0A1D7TMJ8"/>
<evidence type="ECO:0000256" key="5">
    <source>
        <dbReference type="ARBA" id="ARBA00022553"/>
    </source>
</evidence>
<dbReference type="SUPFAM" id="SSF50341">
    <property type="entry name" value="CheW-like"/>
    <property type="match status" value="1"/>
</dbReference>
<organism evidence="16 17">
    <name type="scientific">Sulfurospirillum halorespirans DSM 13726</name>
    <dbReference type="NCBI Taxonomy" id="1193502"/>
    <lineage>
        <taxon>Bacteria</taxon>
        <taxon>Pseudomonadati</taxon>
        <taxon>Campylobacterota</taxon>
        <taxon>Epsilonproteobacteria</taxon>
        <taxon>Campylobacterales</taxon>
        <taxon>Sulfurospirillaceae</taxon>
        <taxon>Sulfurospirillum</taxon>
    </lineage>
</organism>
<dbReference type="Gene3D" id="3.30.565.10">
    <property type="entry name" value="Histidine kinase-like ATPase, C-terminal domain"/>
    <property type="match status" value="1"/>
</dbReference>
<reference evidence="17" key="1">
    <citation type="submission" date="2016-08" db="EMBL/GenBank/DDBJ databases">
        <title>Complete genome sequence of the organohalide-respiring Epsilonproteobacterium Sulfurospirillum halorespirans.</title>
        <authorList>
            <person name="Goris T."/>
            <person name="Zimmermann J."/>
            <person name="Schenz B."/>
            <person name="Lemos M."/>
            <person name="Hackermueller J."/>
            <person name="Diekert G."/>
        </authorList>
    </citation>
    <scope>NUCLEOTIDE SEQUENCE [LARGE SCALE GENOMIC DNA]</scope>
    <source>
        <strain>DSM 13726</strain>
        <strain evidence="17">PCE-M2</strain>
    </source>
</reference>
<evidence type="ECO:0000256" key="6">
    <source>
        <dbReference type="ARBA" id="ARBA00022679"/>
    </source>
</evidence>
<dbReference type="Proteomes" id="UP000094609">
    <property type="component" value="Chromosome"/>
</dbReference>
<comment type="catalytic activity">
    <reaction evidence="1">
        <text>ATP + protein L-histidine = ADP + protein N-phospho-L-histidine.</text>
        <dbReference type="EC" id="2.7.13.3"/>
    </reaction>
</comment>
<dbReference type="InterPro" id="IPR004105">
    <property type="entry name" value="CheA-like_dim"/>
</dbReference>
<dbReference type="SMART" id="SM00387">
    <property type="entry name" value="HATPase_c"/>
    <property type="match status" value="1"/>
</dbReference>
<keyword evidence="5 12" id="KW-0597">Phosphoprotein</keyword>
<dbReference type="PANTHER" id="PTHR43395">
    <property type="entry name" value="SENSOR HISTIDINE KINASE CHEA"/>
    <property type="match status" value="1"/>
</dbReference>
<dbReference type="InterPro" id="IPR005467">
    <property type="entry name" value="His_kinase_dom"/>
</dbReference>
<evidence type="ECO:0000313" key="17">
    <source>
        <dbReference type="Proteomes" id="UP000094609"/>
    </source>
</evidence>
<dbReference type="InterPro" id="IPR036890">
    <property type="entry name" value="HATPase_C_sf"/>
</dbReference>
<dbReference type="GO" id="GO:0005524">
    <property type="term" value="F:ATP binding"/>
    <property type="evidence" value="ECO:0007669"/>
    <property type="project" value="UniProtKB-KW"/>
</dbReference>
<dbReference type="SMART" id="SM00073">
    <property type="entry name" value="HPT"/>
    <property type="match status" value="1"/>
</dbReference>
<protein>
    <recommendedName>
        <fullName evidence="3">Chemotaxis protein CheA</fullName>
        <ecNumber evidence="2">2.7.13.3</ecNumber>
    </recommendedName>
</protein>
<dbReference type="EMBL" id="CP017111">
    <property type="protein sequence ID" value="AOO66226.1"/>
    <property type="molecule type" value="Genomic_DNA"/>
</dbReference>
<evidence type="ECO:0000259" key="15">
    <source>
        <dbReference type="PROSITE" id="PS50894"/>
    </source>
</evidence>
<dbReference type="FunFam" id="3.30.565.10:FF:000016">
    <property type="entry name" value="Chemotaxis protein CheA, putative"/>
    <property type="match status" value="1"/>
</dbReference>
<evidence type="ECO:0000256" key="12">
    <source>
        <dbReference type="PROSITE-ProRule" id="PRU00110"/>
    </source>
</evidence>
<dbReference type="GO" id="GO:0000155">
    <property type="term" value="F:phosphorelay sensor kinase activity"/>
    <property type="evidence" value="ECO:0007669"/>
    <property type="project" value="InterPro"/>
</dbReference>
<dbReference type="InterPro" id="IPR036061">
    <property type="entry name" value="CheW-like_dom_sf"/>
</dbReference>
<dbReference type="EC" id="2.7.13.3" evidence="2"/>
<dbReference type="PROSITE" id="PS50894">
    <property type="entry name" value="HPT"/>
    <property type="match status" value="1"/>
</dbReference>
<keyword evidence="8" id="KW-0418">Kinase</keyword>
<dbReference type="Pfam" id="PF01627">
    <property type="entry name" value="Hpt"/>
    <property type="match status" value="1"/>
</dbReference>
<dbReference type="KEGG" id="shal:SHALO_2466"/>
<dbReference type="InterPro" id="IPR037006">
    <property type="entry name" value="CheA-like_homodim_sf"/>
</dbReference>
<evidence type="ECO:0000259" key="13">
    <source>
        <dbReference type="PROSITE" id="PS50109"/>
    </source>
</evidence>
<proteinExistence type="predicted"/>
<feature type="domain" description="CheW-like" evidence="14">
    <location>
        <begin position="543"/>
        <end position="673"/>
    </location>
</feature>
<dbReference type="PANTHER" id="PTHR43395:SF10">
    <property type="entry name" value="CHEMOTAXIS PROTEIN CHEA"/>
    <property type="match status" value="1"/>
</dbReference>
<evidence type="ECO:0000259" key="14">
    <source>
        <dbReference type="PROSITE" id="PS50851"/>
    </source>
</evidence>
<dbReference type="GO" id="GO:0006935">
    <property type="term" value="P:chemotaxis"/>
    <property type="evidence" value="ECO:0007669"/>
    <property type="project" value="UniProtKB-KW"/>
</dbReference>
<dbReference type="SUPFAM" id="SSF47226">
    <property type="entry name" value="Histidine-containing phosphotransfer domain, HPT domain"/>
    <property type="match status" value="1"/>
</dbReference>
<accession>A0A1D7TMJ8</accession>
<dbReference type="InterPro" id="IPR036097">
    <property type="entry name" value="HisK_dim/P_sf"/>
</dbReference>
<dbReference type="InterPro" id="IPR036641">
    <property type="entry name" value="HPT_dom_sf"/>
</dbReference>
<dbReference type="Gene3D" id="1.10.287.560">
    <property type="entry name" value="Histidine kinase CheA-like, homodimeric domain"/>
    <property type="match status" value="1"/>
</dbReference>
<evidence type="ECO:0000256" key="10">
    <source>
        <dbReference type="ARBA" id="ARBA00023012"/>
    </source>
</evidence>
<feature type="modified residue" description="Phosphohistidine" evidence="12">
    <location>
        <position position="46"/>
    </location>
</feature>
<dbReference type="PROSITE" id="PS50109">
    <property type="entry name" value="HIS_KIN"/>
    <property type="match status" value="1"/>
</dbReference>
<dbReference type="SUPFAM" id="SSF55874">
    <property type="entry name" value="ATPase domain of HSP90 chaperone/DNA topoisomerase II/histidine kinase"/>
    <property type="match status" value="1"/>
</dbReference>
<keyword evidence="10" id="KW-0902">Two-component regulatory system</keyword>
<dbReference type="CDD" id="cd00731">
    <property type="entry name" value="CheA_reg"/>
    <property type="match status" value="1"/>
</dbReference>
<feature type="domain" description="HPt" evidence="15">
    <location>
        <begin position="1"/>
        <end position="103"/>
    </location>
</feature>
<dbReference type="InterPro" id="IPR002545">
    <property type="entry name" value="CheW-lke_dom"/>
</dbReference>
<dbReference type="STRING" id="1193502.SHALO_2466"/>
<dbReference type="PROSITE" id="PS50851">
    <property type="entry name" value="CHEW"/>
    <property type="match status" value="1"/>
</dbReference>
<evidence type="ECO:0000256" key="1">
    <source>
        <dbReference type="ARBA" id="ARBA00000085"/>
    </source>
</evidence>
<dbReference type="Pfam" id="PF02895">
    <property type="entry name" value="H-kinase_dim"/>
    <property type="match status" value="1"/>
</dbReference>
<evidence type="ECO:0000256" key="8">
    <source>
        <dbReference type="ARBA" id="ARBA00022777"/>
    </source>
</evidence>
<evidence type="ECO:0000256" key="3">
    <source>
        <dbReference type="ARBA" id="ARBA00021495"/>
    </source>
</evidence>
<keyword evidence="4" id="KW-0145">Chemotaxis</keyword>
<evidence type="ECO:0000256" key="2">
    <source>
        <dbReference type="ARBA" id="ARBA00012438"/>
    </source>
</evidence>
<dbReference type="InterPro" id="IPR051315">
    <property type="entry name" value="Bact_Chemotaxis_CheA"/>
</dbReference>
<keyword evidence="17" id="KW-1185">Reference proteome</keyword>
<dbReference type="CDD" id="cd16916">
    <property type="entry name" value="HATPase_CheA-like"/>
    <property type="match status" value="1"/>
</dbReference>
<evidence type="ECO:0000256" key="4">
    <source>
        <dbReference type="ARBA" id="ARBA00022500"/>
    </source>
</evidence>
<dbReference type="SMART" id="SM00260">
    <property type="entry name" value="CheW"/>
    <property type="match status" value="1"/>
</dbReference>